<feature type="region of interest" description="Disordered" evidence="1">
    <location>
        <begin position="1"/>
        <end position="21"/>
    </location>
</feature>
<protein>
    <submittedName>
        <fullName evidence="2">Unannotated protein</fullName>
    </submittedName>
</protein>
<dbReference type="AlphaFoldDB" id="A0A6J7HG60"/>
<reference evidence="2" key="1">
    <citation type="submission" date="2020-05" db="EMBL/GenBank/DDBJ databases">
        <authorList>
            <person name="Chiriac C."/>
            <person name="Salcher M."/>
            <person name="Ghai R."/>
            <person name="Kavagutti S V."/>
        </authorList>
    </citation>
    <scope>NUCLEOTIDE SEQUENCE</scope>
</reference>
<dbReference type="EMBL" id="CAFBMK010000075">
    <property type="protein sequence ID" value="CAB4914639.1"/>
    <property type="molecule type" value="Genomic_DNA"/>
</dbReference>
<proteinExistence type="predicted"/>
<evidence type="ECO:0000313" key="2">
    <source>
        <dbReference type="EMBL" id="CAB4914639.1"/>
    </source>
</evidence>
<organism evidence="2">
    <name type="scientific">freshwater metagenome</name>
    <dbReference type="NCBI Taxonomy" id="449393"/>
    <lineage>
        <taxon>unclassified sequences</taxon>
        <taxon>metagenomes</taxon>
        <taxon>ecological metagenomes</taxon>
    </lineage>
</organism>
<accession>A0A6J7HG60</accession>
<gene>
    <name evidence="2" type="ORF">UFOPK3564_01485</name>
</gene>
<evidence type="ECO:0000256" key="1">
    <source>
        <dbReference type="SAM" id="MobiDB-lite"/>
    </source>
</evidence>
<sequence>MRGTDDGDDGAAGAGARRGVVAPLTIDVRRCAGTVTDPPPVQPNTRSLA</sequence>
<name>A0A6J7HG60_9ZZZZ</name>